<evidence type="ECO:0000313" key="3">
    <source>
        <dbReference type="Proteomes" id="UP001445335"/>
    </source>
</evidence>
<dbReference type="Proteomes" id="UP001445335">
    <property type="component" value="Unassembled WGS sequence"/>
</dbReference>
<feature type="region of interest" description="Disordered" evidence="1">
    <location>
        <begin position="1"/>
        <end position="28"/>
    </location>
</feature>
<dbReference type="EMBL" id="JALJOU010000042">
    <property type="protein sequence ID" value="KAK9832066.1"/>
    <property type="molecule type" value="Genomic_DNA"/>
</dbReference>
<accession>A0AAW1RE67</accession>
<gene>
    <name evidence="2" type="ORF">WJX81_003607</name>
</gene>
<organism evidence="2 3">
    <name type="scientific">Elliptochloris bilobata</name>
    <dbReference type="NCBI Taxonomy" id="381761"/>
    <lineage>
        <taxon>Eukaryota</taxon>
        <taxon>Viridiplantae</taxon>
        <taxon>Chlorophyta</taxon>
        <taxon>core chlorophytes</taxon>
        <taxon>Trebouxiophyceae</taxon>
        <taxon>Trebouxiophyceae incertae sedis</taxon>
        <taxon>Elliptochloris clade</taxon>
        <taxon>Elliptochloris</taxon>
    </lineage>
</organism>
<dbReference type="AlphaFoldDB" id="A0AAW1RE67"/>
<proteinExistence type="predicted"/>
<evidence type="ECO:0000313" key="2">
    <source>
        <dbReference type="EMBL" id="KAK9832066.1"/>
    </source>
</evidence>
<protein>
    <submittedName>
        <fullName evidence="2">Uncharacterized protein</fullName>
    </submittedName>
</protein>
<evidence type="ECO:0000256" key="1">
    <source>
        <dbReference type="SAM" id="MobiDB-lite"/>
    </source>
</evidence>
<reference evidence="2 3" key="1">
    <citation type="journal article" date="2024" name="Nat. Commun.">
        <title>Phylogenomics reveals the evolutionary origins of lichenization in chlorophyte algae.</title>
        <authorList>
            <person name="Puginier C."/>
            <person name="Libourel C."/>
            <person name="Otte J."/>
            <person name="Skaloud P."/>
            <person name="Haon M."/>
            <person name="Grisel S."/>
            <person name="Petersen M."/>
            <person name="Berrin J.G."/>
            <person name="Delaux P.M."/>
            <person name="Dal Grande F."/>
            <person name="Keller J."/>
        </authorList>
    </citation>
    <scope>NUCLEOTIDE SEQUENCE [LARGE SCALE GENOMIC DNA]</scope>
    <source>
        <strain evidence="2 3">SAG 245.80</strain>
    </source>
</reference>
<sequence length="137" mass="14765">MVLVLDRPPHGSTFQDRTHKGPGQAGNKSALAWRTDIGIPGYTGFIPSWASQPLFPKGATLMTAQRRPETRYAADYTDPGELPPLAAPAAMTPAATTCDLAAGTADMLLLTLDQYSRGRIPHYTGHRPQAACNIRLH</sequence>
<comment type="caution">
    <text evidence="2">The sequence shown here is derived from an EMBL/GenBank/DDBJ whole genome shotgun (WGS) entry which is preliminary data.</text>
</comment>
<name>A0AAW1RE67_9CHLO</name>
<keyword evidence="3" id="KW-1185">Reference proteome</keyword>